<accession>A0A0N4UIK7</accession>
<evidence type="ECO:0000256" key="3">
    <source>
        <dbReference type="ARBA" id="ARBA00022989"/>
    </source>
</evidence>
<comment type="subcellular location">
    <subcellularLocation>
        <location evidence="1">Membrane</location>
    </subcellularLocation>
</comment>
<dbReference type="GO" id="GO:0016020">
    <property type="term" value="C:membrane"/>
    <property type="evidence" value="ECO:0007669"/>
    <property type="project" value="UniProtKB-SubCell"/>
</dbReference>
<dbReference type="WBParaSite" id="DME_0000744101-mRNA-1">
    <property type="protein sequence ID" value="DME_0000744101-mRNA-1"/>
    <property type="gene ID" value="DME_0000744101"/>
</dbReference>
<dbReference type="PROSITE" id="PS50262">
    <property type="entry name" value="G_PROTEIN_RECEP_F1_2"/>
    <property type="match status" value="1"/>
</dbReference>
<dbReference type="CDD" id="cd14978">
    <property type="entry name" value="7tmA_FMRFamide_R-like"/>
    <property type="match status" value="1"/>
</dbReference>
<keyword evidence="9" id="KW-1185">Reference proteome</keyword>
<feature type="domain" description="G-protein coupled receptors family 1 profile" evidence="6">
    <location>
        <begin position="90"/>
        <end position="407"/>
    </location>
</feature>
<dbReference type="InterPro" id="IPR012292">
    <property type="entry name" value="Globin/Proto"/>
</dbReference>
<dbReference type="GO" id="GO:0020037">
    <property type="term" value="F:heme binding"/>
    <property type="evidence" value="ECO:0007669"/>
    <property type="project" value="InterPro"/>
</dbReference>
<dbReference type="GO" id="GO:0019825">
    <property type="term" value="F:oxygen binding"/>
    <property type="evidence" value="ECO:0007669"/>
    <property type="project" value="InterPro"/>
</dbReference>
<feature type="transmembrane region" description="Helical" evidence="5">
    <location>
        <begin position="58"/>
        <end position="75"/>
    </location>
</feature>
<evidence type="ECO:0000256" key="1">
    <source>
        <dbReference type="ARBA" id="ARBA00004370"/>
    </source>
</evidence>
<evidence type="ECO:0000313" key="9">
    <source>
        <dbReference type="Proteomes" id="UP000274756"/>
    </source>
</evidence>
<name>A0A0N4UIK7_DRAME</name>
<evidence type="ECO:0000259" key="6">
    <source>
        <dbReference type="PROSITE" id="PS50262"/>
    </source>
</evidence>
<evidence type="ECO:0000313" key="10">
    <source>
        <dbReference type="WBParaSite" id="DME_0000744101-mRNA-1"/>
    </source>
</evidence>
<dbReference type="Proteomes" id="UP000038040">
    <property type="component" value="Unplaced"/>
</dbReference>
<feature type="transmembrane region" description="Helical" evidence="5">
    <location>
        <begin position="281"/>
        <end position="300"/>
    </location>
</feature>
<dbReference type="InterPro" id="IPR052954">
    <property type="entry name" value="GPCR-Ligand_Int"/>
</dbReference>
<organism evidence="8 10">
    <name type="scientific">Dracunculus medinensis</name>
    <name type="common">Guinea worm</name>
    <dbReference type="NCBI Taxonomy" id="318479"/>
    <lineage>
        <taxon>Eukaryota</taxon>
        <taxon>Metazoa</taxon>
        <taxon>Ecdysozoa</taxon>
        <taxon>Nematoda</taxon>
        <taxon>Chromadorea</taxon>
        <taxon>Rhabditida</taxon>
        <taxon>Spirurina</taxon>
        <taxon>Dracunculoidea</taxon>
        <taxon>Dracunculidae</taxon>
        <taxon>Dracunculus</taxon>
    </lineage>
</organism>
<keyword evidence="4 5" id="KW-0472">Membrane</keyword>
<sequence length="659" mass="76429">MRNNDLTRLDSNVKINNSIAFEGIHEMEWCFDIVLYYSSIGDEQSQAILQQLSDYSRFSFAINGILTCLIAVFGLNGNVFLLWQVILFLFPVLFINKLIHRTRYFSRRLACHIAMLCVWDITLLLCCVMTYGMVSSNSLNLLGRNLFDNFCFKGVIALYYKITPVSGFAAYILYFFQPLASFCVTATIWQVFAMTVERYLAVMKPLEQQLTEARFSIKSICIFIISGAFILNISMVPFERYFTTCYQFLKGGNIVFQTMVVQYEITNNPFYAIFVHLIPDLIFRAPLPIILIAVLTARTLHKCQHRQVGNIVVHLNQRRSISFMLTTLNVKFILCNTLYMINTVLIEVLGYGGKTRYVRNVEKLEGKKRNIRNFCSSQNDQYVHSLYLTDLSNMLLAIHSATNWLLFYRWTSWKEFKLRNEKININEYSYGSLNMQYFTIQEGQKNYYPVHSAEQIGGKTIEDILNKFSPWKHTLCLESPRLASKLVANYENMKDLINSENIHRHGEIVGDFIEEMIVSMRDKSTVMQVRCRDAGFHHKKAKVAFTSNQWKLMRDILIRNMVANTFSSNSSPGNDSILNKSIIKISNIIIGEMRRGALCASVDNEQMVNIVIFIFLSFQIWITNYHFKMINELDGSVLRHSDKSLEKTTLTKQYIYFDK</sequence>
<feature type="transmembrane region" description="Helical" evidence="5">
    <location>
        <begin position="321"/>
        <end position="341"/>
    </location>
</feature>
<dbReference type="EMBL" id="UYYG01001199">
    <property type="protein sequence ID" value="VDN60037.1"/>
    <property type="molecule type" value="Genomic_DNA"/>
</dbReference>
<evidence type="ECO:0000256" key="4">
    <source>
        <dbReference type="ARBA" id="ARBA00023136"/>
    </source>
</evidence>
<dbReference type="PANTHER" id="PTHR46641:SF10">
    <property type="entry name" value="G-PROTEIN COUPLED RECEPTORS FAMILY 1 PROFILE DOMAIN-CONTAINING PROTEIN"/>
    <property type="match status" value="1"/>
</dbReference>
<feature type="transmembrane region" description="Helical" evidence="5">
    <location>
        <begin position="215"/>
        <end position="233"/>
    </location>
</feature>
<evidence type="ECO:0000256" key="2">
    <source>
        <dbReference type="ARBA" id="ARBA00022692"/>
    </source>
</evidence>
<keyword evidence="2 5" id="KW-0812">Transmembrane</keyword>
<dbReference type="OrthoDB" id="10011262at2759"/>
<evidence type="ECO:0000256" key="5">
    <source>
        <dbReference type="SAM" id="Phobius"/>
    </source>
</evidence>
<keyword evidence="3 5" id="KW-1133">Transmembrane helix</keyword>
<dbReference type="PANTHER" id="PTHR46641">
    <property type="entry name" value="FMRFAMIDE RECEPTOR-RELATED"/>
    <property type="match status" value="1"/>
</dbReference>
<feature type="transmembrane region" description="Helical" evidence="5">
    <location>
        <begin position="81"/>
        <end position="99"/>
    </location>
</feature>
<dbReference type="Gene3D" id="1.10.490.10">
    <property type="entry name" value="Globins"/>
    <property type="match status" value="1"/>
</dbReference>
<feature type="transmembrane region" description="Helical" evidence="5">
    <location>
        <begin position="111"/>
        <end position="134"/>
    </location>
</feature>
<evidence type="ECO:0000313" key="7">
    <source>
        <dbReference type="EMBL" id="VDN60037.1"/>
    </source>
</evidence>
<proteinExistence type="predicted"/>
<reference evidence="10" key="1">
    <citation type="submission" date="2017-02" db="UniProtKB">
        <authorList>
            <consortium name="WormBaseParasite"/>
        </authorList>
    </citation>
    <scope>IDENTIFICATION</scope>
</reference>
<protein>
    <submittedName>
        <fullName evidence="10">G_PROTEIN_RECEP_F1_2 domain-containing protein</fullName>
    </submittedName>
</protein>
<evidence type="ECO:0000313" key="8">
    <source>
        <dbReference type="Proteomes" id="UP000038040"/>
    </source>
</evidence>
<dbReference type="SUPFAM" id="SSF81321">
    <property type="entry name" value="Family A G protein-coupled receptor-like"/>
    <property type="match status" value="1"/>
</dbReference>
<dbReference type="Gene3D" id="1.20.1070.10">
    <property type="entry name" value="Rhodopsin 7-helix transmembrane proteins"/>
    <property type="match status" value="1"/>
</dbReference>
<dbReference type="InterPro" id="IPR017452">
    <property type="entry name" value="GPCR_Rhodpsn_7TM"/>
</dbReference>
<reference evidence="7 9" key="2">
    <citation type="submission" date="2018-11" db="EMBL/GenBank/DDBJ databases">
        <authorList>
            <consortium name="Pathogen Informatics"/>
        </authorList>
    </citation>
    <scope>NUCLEOTIDE SEQUENCE [LARGE SCALE GENOMIC DNA]</scope>
</reference>
<dbReference type="Proteomes" id="UP000274756">
    <property type="component" value="Unassembled WGS sequence"/>
</dbReference>
<dbReference type="AlphaFoldDB" id="A0A0N4UIK7"/>
<gene>
    <name evidence="7" type="ORF">DME_LOCUS10010</name>
</gene>